<evidence type="ECO:0000256" key="2">
    <source>
        <dbReference type="ARBA" id="ARBA00007635"/>
    </source>
</evidence>
<feature type="domain" description="EamA" evidence="8">
    <location>
        <begin position="896"/>
        <end position="1024"/>
    </location>
</feature>
<feature type="transmembrane region" description="Helical" evidence="7">
    <location>
        <begin position="1038"/>
        <end position="1058"/>
    </location>
</feature>
<evidence type="ECO:0000313" key="10">
    <source>
        <dbReference type="Proteomes" id="UP000682877"/>
    </source>
</evidence>
<feature type="transmembrane region" description="Helical" evidence="7">
    <location>
        <begin position="112"/>
        <end position="133"/>
    </location>
</feature>
<feature type="transmembrane region" description="Helical" evidence="7">
    <location>
        <begin position="194"/>
        <end position="214"/>
    </location>
</feature>
<reference evidence="9" key="1">
    <citation type="submission" date="2021-01" db="EMBL/GenBank/DDBJ databases">
        <authorList>
            <person name="Bezrukov I."/>
        </authorList>
    </citation>
    <scope>NUCLEOTIDE SEQUENCE</scope>
</reference>
<keyword evidence="10" id="KW-1185">Reference proteome</keyword>
<keyword evidence="5 7" id="KW-0472">Membrane</keyword>
<feature type="transmembrane region" description="Helical" evidence="7">
    <location>
        <begin position="1160"/>
        <end position="1179"/>
    </location>
</feature>
<feature type="transmembrane region" description="Helical" evidence="7">
    <location>
        <begin position="644"/>
        <end position="663"/>
    </location>
</feature>
<feature type="transmembrane region" description="Helical" evidence="7">
    <location>
        <begin position="260"/>
        <end position="278"/>
    </location>
</feature>
<keyword evidence="4 7" id="KW-1133">Transmembrane helix</keyword>
<feature type="domain" description="EamA" evidence="8">
    <location>
        <begin position="27"/>
        <end position="161"/>
    </location>
</feature>
<feature type="transmembrane region" description="Helical" evidence="7">
    <location>
        <begin position="912"/>
        <end position="932"/>
    </location>
</feature>
<protein>
    <recommendedName>
        <fullName evidence="8">EamA domain-containing protein</fullName>
    </recommendedName>
</protein>
<evidence type="ECO:0000313" key="9">
    <source>
        <dbReference type="EMBL" id="CAE6204148.1"/>
    </source>
</evidence>
<dbReference type="Proteomes" id="UP000682877">
    <property type="component" value="Chromosome 7"/>
</dbReference>
<feature type="transmembrane region" description="Helical" evidence="7">
    <location>
        <begin position="465"/>
        <end position="486"/>
    </location>
</feature>
<feature type="transmembrane region" description="Helical" evidence="7">
    <location>
        <begin position="1135"/>
        <end position="1154"/>
    </location>
</feature>
<organism evidence="9 10">
    <name type="scientific">Arabidopsis arenosa</name>
    <name type="common">Sand rock-cress</name>
    <name type="synonym">Cardaminopsis arenosa</name>
    <dbReference type="NCBI Taxonomy" id="38785"/>
    <lineage>
        <taxon>Eukaryota</taxon>
        <taxon>Viridiplantae</taxon>
        <taxon>Streptophyta</taxon>
        <taxon>Embryophyta</taxon>
        <taxon>Tracheophyta</taxon>
        <taxon>Spermatophyta</taxon>
        <taxon>Magnoliopsida</taxon>
        <taxon>eudicotyledons</taxon>
        <taxon>Gunneridae</taxon>
        <taxon>Pentapetalae</taxon>
        <taxon>rosids</taxon>
        <taxon>malvids</taxon>
        <taxon>Brassicales</taxon>
        <taxon>Brassicaceae</taxon>
        <taxon>Camelineae</taxon>
        <taxon>Arabidopsis</taxon>
    </lineage>
</organism>
<feature type="transmembrane region" description="Helical" evidence="7">
    <location>
        <begin position="547"/>
        <end position="567"/>
    </location>
</feature>
<evidence type="ECO:0000259" key="8">
    <source>
        <dbReference type="Pfam" id="PF00892"/>
    </source>
</evidence>
<feature type="transmembrane region" description="Helical" evidence="7">
    <location>
        <begin position="371"/>
        <end position="391"/>
    </location>
</feature>
<dbReference type="GO" id="GO:0022857">
    <property type="term" value="F:transmembrane transporter activity"/>
    <property type="evidence" value="ECO:0007669"/>
    <property type="project" value="InterPro"/>
</dbReference>
<evidence type="ECO:0000256" key="5">
    <source>
        <dbReference type="ARBA" id="ARBA00023136"/>
    </source>
</evidence>
<gene>
    <name evidence="9" type="ORF">AARE701A_LOCUS20036</name>
</gene>
<feature type="transmembrane region" description="Helical" evidence="7">
    <location>
        <begin position="226"/>
        <end position="248"/>
    </location>
</feature>
<feature type="transmembrane region" description="Helical" evidence="7">
    <location>
        <begin position="669"/>
        <end position="687"/>
    </location>
</feature>
<feature type="transmembrane region" description="Helical" evidence="7">
    <location>
        <begin position="317"/>
        <end position="335"/>
    </location>
</feature>
<feature type="transmembrane region" description="Helical" evidence="7">
    <location>
        <begin position="21"/>
        <end position="42"/>
    </location>
</feature>
<feature type="compositionally biased region" description="Acidic residues" evidence="6">
    <location>
        <begin position="1370"/>
        <end position="1396"/>
    </location>
</feature>
<feature type="transmembrane region" description="Helical" evidence="7">
    <location>
        <begin position="48"/>
        <end position="71"/>
    </location>
</feature>
<sequence length="1471" mass="161391">MRETREEKVAWRYFTRDVVPFAAMFAVECATVGSNTLFKAATIRGLSFYVFVFYSYVVSTLLLLPLSLIFGRSRRLPSAKSPLFFKIFLLGLVGFMSQIAGCKGIEYSSPTLASAISNLTPAFTFTLAVIFRMEQVRLRSSATQAKIIGAILSISGALVVLLYKGPQVLAAATFTPLSPTISLHQHLTSLESKWIIGGLLLASQYFLISVWYILQTRVMEVYPEEITVVFFYNLFATLISVPVCIFAESNLTSWVLKPDISLAAIIYSGVFVSLFSALTHTWGLHLKGPVYISLFRPLSIAIAVAMGAIFLGDALHLGSVIGSMILCIGFYTVIWGKAREDAIKTVAGSEQSMTRGAGEETVAWSYFCRDVVPFTAMVAVECITVGSNTLFKAATLRGLSFYVFVFYTYVGATLVLLPLSLIFGRSKRLPSAKTPVFFNIFLLALVGFMSLIVGCKGIEYSSPTLASAISNLTPAFTFTLAVIFRMEQVVLRSSATQAKIIGTIVSISGALVVVLYKGPKVLTDATFTPPSPTISLYQHLTSFDSSWIIGGLLLATQYLLVSVWYILQTRVMELYPEEITVVFLYNLCGTLISAPVCLFAEKDLTSFILKPGVSLASVMYSGGLVSSFGSVIHTWGLHLKGPVYISLFKPLSIVIAVAMGVIFLGDALYLGSVIGSLILSLGFYTVIWGKAREDSTKTVADTEQQSPLEYLKSLDIRSMLRQAGEETVACIYFCRDVVPFSAMIAVECATVGSNTLFKAATLRELSFYVFVFYSSVVATLVLLPLYFTLKENDLTSWQLKLDIALTAVIYSGLFVSSLGSVIHTWGLHLKGLVYISLFKPLSIAVAVAMASWLLYSFTLGGKAREDAAKIASLSEQSLLDSLILTAMVATEFSNVGVNTLVKAATSKGLSPFVVLVYSFTFGSLLLLPLTFFSFRSRSLPPLTFSILCNMGILGLIASAFQILGYNGIKYSSPTLSSAMSNVTPAFTFILAVVFRMENISLRKKTSVAKVLGTILSIIGALVVTLYHGPMLMSSHSDWIIGGGLLALQYILVSVSYLVMAHTMGQYPSAVVVTLAHNVCIAVVSAFVSLLAEKDNPKAWVIRFDITLITVVATGILSSGYYVIHTWAVSHKGPVYLSMFKPLSILIAAVSTFIFLGESLYLGSVMGGILISIGFYMVLWGKAKEDKVDILGTIESSPSHEAPLLGFLKFTMMSQKKGLEMDPVILVCGKWIFENNKWSFIIDTNRGCRVLEANRETSYSQCIRMVMEDYGIENRGCDVVLSYKISKMLSQNLPDDTPPVFITNSRQFHSFLGQLKSDTIRLCVEVKKKVTIEANQPNNNGIVDSTLQRKRTRIANELVKEVTDLIHEAVGDDDDDDEETRFDYCDDSDGTDSDDENYSLYGIPPVVEEKQILPLKKKSSVLRIKRTLGNTTEDTNRSTEIRFLRRQIDTFSIDCQVLDKRVAFCTCPSSNS</sequence>
<feature type="transmembrane region" description="Helical" evidence="7">
    <location>
        <begin position="613"/>
        <end position="632"/>
    </location>
</feature>
<name>A0A8S2B0H6_ARAAE</name>
<dbReference type="InterPro" id="IPR000620">
    <property type="entry name" value="EamA_dom"/>
</dbReference>
<keyword evidence="3 7" id="KW-0812">Transmembrane</keyword>
<evidence type="ECO:0000256" key="7">
    <source>
        <dbReference type="SAM" id="Phobius"/>
    </source>
</evidence>
<feature type="transmembrane region" description="Helical" evidence="7">
    <location>
        <begin position="765"/>
        <end position="787"/>
    </location>
</feature>
<evidence type="ECO:0000256" key="4">
    <source>
        <dbReference type="ARBA" id="ARBA00022989"/>
    </source>
</evidence>
<comment type="subcellular location">
    <subcellularLocation>
        <location evidence="1">Membrane</location>
        <topology evidence="1">Multi-pass membrane protein</topology>
    </subcellularLocation>
</comment>
<feature type="transmembrane region" description="Helical" evidence="7">
    <location>
        <begin position="579"/>
        <end position="601"/>
    </location>
</feature>
<feature type="transmembrane region" description="Helical" evidence="7">
    <location>
        <begin position="1103"/>
        <end position="1123"/>
    </location>
</feature>
<dbReference type="InterPro" id="IPR037185">
    <property type="entry name" value="EmrE-like"/>
</dbReference>
<evidence type="ECO:0000256" key="6">
    <source>
        <dbReference type="SAM" id="MobiDB-lite"/>
    </source>
</evidence>
<feature type="transmembrane region" description="Helical" evidence="7">
    <location>
        <begin position="403"/>
        <end position="424"/>
    </location>
</feature>
<feature type="transmembrane region" description="Helical" evidence="7">
    <location>
        <begin position="83"/>
        <end position="100"/>
    </location>
</feature>
<dbReference type="InterPro" id="IPR030184">
    <property type="entry name" value="WAT1-related"/>
</dbReference>
<feature type="region of interest" description="Disordered" evidence="6">
    <location>
        <begin position="1368"/>
        <end position="1396"/>
    </location>
</feature>
<dbReference type="EMBL" id="LR999457">
    <property type="protein sequence ID" value="CAE6204148.1"/>
    <property type="molecule type" value="Genomic_DNA"/>
</dbReference>
<dbReference type="GO" id="GO:0016020">
    <property type="term" value="C:membrane"/>
    <property type="evidence" value="ECO:0007669"/>
    <property type="project" value="UniProtKB-SubCell"/>
</dbReference>
<feature type="transmembrane region" description="Helical" evidence="7">
    <location>
        <begin position="944"/>
        <end position="963"/>
    </location>
</feature>
<proteinExistence type="inferred from homology"/>
<feature type="transmembrane region" description="Helical" evidence="7">
    <location>
        <begin position="498"/>
        <end position="516"/>
    </location>
</feature>
<evidence type="ECO:0000256" key="3">
    <source>
        <dbReference type="ARBA" id="ARBA00022692"/>
    </source>
</evidence>
<feature type="transmembrane region" description="Helical" evidence="7">
    <location>
        <begin position="1006"/>
        <end position="1026"/>
    </location>
</feature>
<evidence type="ECO:0000256" key="1">
    <source>
        <dbReference type="ARBA" id="ARBA00004141"/>
    </source>
</evidence>
<feature type="transmembrane region" description="Helical" evidence="7">
    <location>
        <begin position="807"/>
        <end position="825"/>
    </location>
</feature>
<accession>A0A8S2B0H6</accession>
<dbReference type="Pfam" id="PF00892">
    <property type="entry name" value="EamA"/>
    <property type="match status" value="3"/>
</dbReference>
<feature type="transmembrane region" description="Helical" evidence="7">
    <location>
        <begin position="145"/>
        <end position="163"/>
    </location>
</feature>
<feature type="transmembrane region" description="Helical" evidence="7">
    <location>
        <begin position="436"/>
        <end position="453"/>
    </location>
</feature>
<dbReference type="SUPFAM" id="SSF103481">
    <property type="entry name" value="Multidrug resistance efflux transporter EmrE"/>
    <property type="match status" value="6"/>
</dbReference>
<feature type="transmembrane region" description="Helical" evidence="7">
    <location>
        <begin position="832"/>
        <end position="855"/>
    </location>
</feature>
<feature type="transmembrane region" description="Helical" evidence="7">
    <location>
        <begin position="290"/>
        <end position="311"/>
    </location>
</feature>
<dbReference type="PANTHER" id="PTHR31218">
    <property type="entry name" value="WAT1-RELATED PROTEIN"/>
    <property type="match status" value="1"/>
</dbReference>
<comment type="similarity">
    <text evidence="2">Belongs to the drug/metabolite transporter (DMT) superfamily. Plant drug/metabolite exporter (P-DME) (TC 2.A.7.4) family.</text>
</comment>
<feature type="domain" description="EamA" evidence="8">
    <location>
        <begin position="378"/>
        <end position="514"/>
    </location>
</feature>
<feature type="transmembrane region" description="Helical" evidence="7">
    <location>
        <begin position="1070"/>
        <end position="1091"/>
    </location>
</feature>
<feature type="transmembrane region" description="Helical" evidence="7">
    <location>
        <begin position="975"/>
        <end position="994"/>
    </location>
</feature>